<dbReference type="Proteomes" id="UP000007148">
    <property type="component" value="Unassembled WGS sequence"/>
</dbReference>
<evidence type="ECO:0000313" key="8">
    <source>
        <dbReference type="Proteomes" id="UP000007148"/>
    </source>
</evidence>
<dbReference type="HOGENOM" id="CLU_012349_0_1_1"/>
<dbReference type="PANTHER" id="PTHR12570:SF85">
    <property type="entry name" value="DUF803 DOMAIN MEMBRANE PROTEIN (AFU_ORTHOLOGUE AFUA_1G15880)"/>
    <property type="match status" value="1"/>
</dbReference>
<keyword evidence="2 6" id="KW-0812">Transmembrane</keyword>
<evidence type="ECO:0000256" key="5">
    <source>
        <dbReference type="SAM" id="MobiDB-lite"/>
    </source>
</evidence>
<dbReference type="InParanoid" id="G4TIP7"/>
<evidence type="ECO:0000256" key="6">
    <source>
        <dbReference type="SAM" id="Phobius"/>
    </source>
</evidence>
<evidence type="ECO:0000256" key="1">
    <source>
        <dbReference type="ARBA" id="ARBA00004141"/>
    </source>
</evidence>
<keyword evidence="3 6" id="KW-1133">Transmembrane helix</keyword>
<proteinExistence type="predicted"/>
<dbReference type="eggNOG" id="KOG2922">
    <property type="taxonomic scope" value="Eukaryota"/>
</dbReference>
<dbReference type="OrthoDB" id="6428174at2759"/>
<evidence type="ECO:0000256" key="4">
    <source>
        <dbReference type="ARBA" id="ARBA00023136"/>
    </source>
</evidence>
<feature type="transmembrane region" description="Helical" evidence="6">
    <location>
        <begin position="6"/>
        <end position="25"/>
    </location>
</feature>
<comment type="caution">
    <text evidence="7">The sequence shown here is derived from an EMBL/GenBank/DDBJ whole genome shotgun (WGS) entry which is preliminary data.</text>
</comment>
<evidence type="ECO:0000256" key="2">
    <source>
        <dbReference type="ARBA" id="ARBA00022692"/>
    </source>
</evidence>
<comment type="subcellular location">
    <subcellularLocation>
        <location evidence="1">Membrane</location>
        <topology evidence="1">Multi-pass membrane protein</topology>
    </subcellularLocation>
</comment>
<dbReference type="SUPFAM" id="SSF103481">
    <property type="entry name" value="Multidrug resistance efflux transporter EmrE"/>
    <property type="match status" value="1"/>
</dbReference>
<keyword evidence="4 6" id="KW-0472">Membrane</keyword>
<dbReference type="PANTHER" id="PTHR12570">
    <property type="match status" value="1"/>
</dbReference>
<dbReference type="OMA" id="PMVYISI"/>
<dbReference type="InterPro" id="IPR037185">
    <property type="entry name" value="EmrE-like"/>
</dbReference>
<feature type="transmembrane region" description="Helical" evidence="6">
    <location>
        <begin position="272"/>
        <end position="291"/>
    </location>
</feature>
<feature type="transmembrane region" description="Helical" evidence="6">
    <location>
        <begin position="53"/>
        <end position="73"/>
    </location>
</feature>
<evidence type="ECO:0008006" key="9">
    <source>
        <dbReference type="Google" id="ProtNLM"/>
    </source>
</evidence>
<dbReference type="GO" id="GO:0015095">
    <property type="term" value="F:magnesium ion transmembrane transporter activity"/>
    <property type="evidence" value="ECO:0007669"/>
    <property type="project" value="InterPro"/>
</dbReference>
<gene>
    <name evidence="7" type="ORF">PIIN_05126</name>
</gene>
<sequence length="423" mass="45799">MVDEKYIGLALAISGTFAIGASFVVTKKGLTAAARLSAGYEDASEYRYLQNPLWWAGMILMVSGELANFAAYAFAPPILVTPIGSLSVIIGAILASLFLKEELGPIGRVGCALCIVGSVIIILHAPADKDIQTVDEILQYAIQPGFLLYSFTVLVFSLFMIYWVAPTYGKRIPLVYISICSLVGSMSIMAIKGFGIALKLTFAGNNQLTHPSTYVFGIVVAVCILVQMNFFNKALATFSTNVVNPTYFVTFTTSVIIASTILFQGFNTANSTTTFTLLAGFVVTFLGVHLLNISRIPEPPPLVTDHEPLASAALETGVMLPRMSISGNLSQDGWPPSTGVAFHGGHSRRGSINRAPHGPQRTHSVAFSEEDGAVRMERLREDEEDYDADERTRLTGNSDELPRSRPSPLSSHRERPPRIDGQT</sequence>
<feature type="compositionally biased region" description="Basic and acidic residues" evidence="5">
    <location>
        <begin position="372"/>
        <end position="381"/>
    </location>
</feature>
<dbReference type="InterPro" id="IPR008521">
    <property type="entry name" value="Mg_trans_NIPA"/>
</dbReference>
<dbReference type="Pfam" id="PF05653">
    <property type="entry name" value="Mg_trans_NIPA"/>
    <property type="match status" value="1"/>
</dbReference>
<organism evidence="7 8">
    <name type="scientific">Serendipita indica (strain DSM 11827)</name>
    <name type="common">Root endophyte fungus</name>
    <name type="synonym">Piriformospora indica</name>
    <dbReference type="NCBI Taxonomy" id="1109443"/>
    <lineage>
        <taxon>Eukaryota</taxon>
        <taxon>Fungi</taxon>
        <taxon>Dikarya</taxon>
        <taxon>Basidiomycota</taxon>
        <taxon>Agaricomycotina</taxon>
        <taxon>Agaricomycetes</taxon>
        <taxon>Sebacinales</taxon>
        <taxon>Serendipitaceae</taxon>
        <taxon>Serendipita</taxon>
    </lineage>
</organism>
<accession>G4TIP7</accession>
<feature type="transmembrane region" description="Helical" evidence="6">
    <location>
        <begin position="106"/>
        <end position="126"/>
    </location>
</feature>
<evidence type="ECO:0000313" key="7">
    <source>
        <dbReference type="EMBL" id="CCA71190.1"/>
    </source>
</evidence>
<feature type="transmembrane region" description="Helical" evidence="6">
    <location>
        <begin position="79"/>
        <end position="99"/>
    </location>
</feature>
<reference evidence="7 8" key="1">
    <citation type="journal article" date="2011" name="PLoS Pathog.">
        <title>Endophytic Life Strategies Decoded by Genome and Transcriptome Analyses of the Mutualistic Root Symbiont Piriformospora indica.</title>
        <authorList>
            <person name="Zuccaro A."/>
            <person name="Lahrmann U."/>
            <person name="Guldener U."/>
            <person name="Langen G."/>
            <person name="Pfiffi S."/>
            <person name="Biedenkopf D."/>
            <person name="Wong P."/>
            <person name="Samans B."/>
            <person name="Grimm C."/>
            <person name="Basiewicz M."/>
            <person name="Murat C."/>
            <person name="Martin F."/>
            <person name="Kogel K.H."/>
        </authorList>
    </citation>
    <scope>NUCLEOTIDE SEQUENCE [LARGE SCALE GENOMIC DNA]</scope>
    <source>
        <strain evidence="7 8">DSM 11827</strain>
    </source>
</reference>
<feature type="transmembrane region" description="Helical" evidence="6">
    <location>
        <begin position="174"/>
        <end position="194"/>
    </location>
</feature>
<feature type="transmembrane region" description="Helical" evidence="6">
    <location>
        <begin position="146"/>
        <end position="165"/>
    </location>
</feature>
<dbReference type="EMBL" id="CAFZ01000109">
    <property type="protein sequence ID" value="CCA71190.1"/>
    <property type="molecule type" value="Genomic_DNA"/>
</dbReference>
<feature type="region of interest" description="Disordered" evidence="5">
    <location>
        <begin position="329"/>
        <end position="423"/>
    </location>
</feature>
<dbReference type="AlphaFoldDB" id="G4TIP7"/>
<feature type="transmembrane region" description="Helical" evidence="6">
    <location>
        <begin position="247"/>
        <end position="266"/>
    </location>
</feature>
<protein>
    <recommendedName>
        <fullName evidence="9">DUF803 domain membrane protein</fullName>
    </recommendedName>
</protein>
<name>G4TIP7_SERID</name>
<keyword evidence="8" id="KW-1185">Reference proteome</keyword>
<evidence type="ECO:0000256" key="3">
    <source>
        <dbReference type="ARBA" id="ARBA00022989"/>
    </source>
</evidence>
<dbReference type="GO" id="GO:0016020">
    <property type="term" value="C:membrane"/>
    <property type="evidence" value="ECO:0007669"/>
    <property type="project" value="UniProtKB-SubCell"/>
</dbReference>
<feature type="compositionally biased region" description="Basic and acidic residues" evidence="5">
    <location>
        <begin position="411"/>
        <end position="423"/>
    </location>
</feature>
<feature type="transmembrane region" description="Helical" evidence="6">
    <location>
        <begin position="214"/>
        <end position="235"/>
    </location>
</feature>